<dbReference type="EMBL" id="LSSN01000366">
    <property type="protein sequence ID" value="OMJ24330.1"/>
    <property type="molecule type" value="Genomic_DNA"/>
</dbReference>
<dbReference type="InterPro" id="IPR008688">
    <property type="entry name" value="ATP_synth_Bsub_B/MI25"/>
</dbReference>
<dbReference type="AlphaFoldDB" id="A0A1R1XF97"/>
<dbReference type="EMBL" id="LSSN01003549">
    <property type="protein sequence ID" value="OMJ13301.1"/>
    <property type="molecule type" value="Genomic_DNA"/>
</dbReference>
<keyword evidence="11" id="KW-1185">Reference proteome</keyword>
<sequence length="239" mass="26635">MARSSTASVRAPSVAMIRSMSTSSDKQGILPLIIEISTLKDPAVKANSIIDKFPGESMVAKTGYILATTGATAFLISKELYVFNSETVVMAAFGGLVALLYNKVSQPMNEWVAEYGKNMKKILTDARNDHKAQVVSKIDSLSQLKDIVPTTKSMFGLSREMLNMMSEINELKQKIAIRQEIKTVLDSWVRYEDSIRQNEQRQVSEQVINNVRKQLTNPKTQQDLIAQCLNDLKKMNVSA</sequence>
<comment type="subcellular location">
    <subcellularLocation>
        <location evidence="8">Mitochondrion</location>
    </subcellularLocation>
    <subcellularLocation>
        <location evidence="8">Mitochondrion inner membrane</location>
    </subcellularLocation>
</comment>
<evidence type="ECO:0000256" key="7">
    <source>
        <dbReference type="ARBA" id="ARBA00023136"/>
    </source>
</evidence>
<dbReference type="Gene3D" id="1.20.5.2210">
    <property type="match status" value="1"/>
</dbReference>
<accession>A0A1R1XF97</accession>
<keyword evidence="3 8" id="KW-0375">Hydrogen ion transport</keyword>
<protein>
    <recommendedName>
        <fullName evidence="8">ATP synthase subunit 4</fullName>
    </recommendedName>
</protein>
<evidence type="ECO:0000256" key="8">
    <source>
        <dbReference type="RuleBase" id="RU368017"/>
    </source>
</evidence>
<reference evidence="9 11" key="1">
    <citation type="submission" date="2017-01" db="EMBL/GenBank/DDBJ databases">
        <authorList>
            <person name="Mah S.A."/>
            <person name="Swanson W.J."/>
            <person name="Moy G.W."/>
            <person name="Vacquier V.D."/>
        </authorList>
    </citation>
    <scope>NUCLEOTIDE SEQUENCE [LARGE SCALE GENOMIC DNA]</scope>
    <source>
        <strain evidence="9 11">GSMNP</strain>
    </source>
</reference>
<proteinExistence type="inferred from homology"/>
<comment type="subunit">
    <text evidence="8">F-type ATPases have 2 components, CF(1) - the catalytic core - and CF(0) - the membrane proton channel. In yeast, the dimeric form of ATP synthase consists of 17 polypeptides: alpha, beta, gamma, delta, epsilon, 4 (B), 5 (OSCP), 6 (A), 8, 9 (C), d, E (Tim11), f, g, h, i/j and k.</text>
</comment>
<evidence type="ECO:0000256" key="4">
    <source>
        <dbReference type="ARBA" id="ARBA00022792"/>
    </source>
</evidence>
<name>A0A1R1XF97_9FUNG</name>
<dbReference type="SUPFAM" id="SSF161060">
    <property type="entry name" value="ATP synthase B chain-like"/>
    <property type="match status" value="1"/>
</dbReference>
<dbReference type="GO" id="GO:0045259">
    <property type="term" value="C:proton-transporting ATP synthase complex"/>
    <property type="evidence" value="ECO:0007669"/>
    <property type="project" value="UniProtKB-KW"/>
</dbReference>
<keyword evidence="4 8" id="KW-0999">Mitochondrion inner membrane</keyword>
<dbReference type="Pfam" id="PF05405">
    <property type="entry name" value="Mt_ATP-synt_B"/>
    <property type="match status" value="1"/>
</dbReference>
<dbReference type="GO" id="GO:0046933">
    <property type="term" value="F:proton-transporting ATP synthase activity, rotational mechanism"/>
    <property type="evidence" value="ECO:0007669"/>
    <property type="project" value="TreeGrafter"/>
</dbReference>
<dbReference type="GO" id="GO:0005743">
    <property type="term" value="C:mitochondrial inner membrane"/>
    <property type="evidence" value="ECO:0007669"/>
    <property type="project" value="UniProtKB-SubCell"/>
</dbReference>
<comment type="function">
    <text evidence="8">Subunit b, of the mitochondrial membrane ATP synthase complex (F(1)F(0) ATP synthase or Complex V) that produces ATP from ADP in the presence of a proton gradient across the membrane which is generated by electron transport complexes of the respiratory chain. ATP synthase complex consist of a soluble F(1) head domain - the catalytic core - and a membrane F(1) domain - the membrane proton channel. These two domains are linked by a central stalk rotating inside the F(1) region and a stationary peripheral stalk. During catalysis, ATP synthesis in the catalytic domain of F(1) is coupled via a rotary mechanism of the central stalk subunits to proton translocation. In vivo, can only synthesize ATP although its ATP hydrolase activity can be activated artificially in vitro. Part of the complex F(0) domain. Part of the complex F(0) domain and the peripheric stalk, which acts as a stator to hold the catalytic alpha(3)beta(3) subcomplex and subunit a/ATP6 static relative to the rotary elements.</text>
</comment>
<evidence type="ECO:0000313" key="11">
    <source>
        <dbReference type="Proteomes" id="UP000187283"/>
    </source>
</evidence>
<keyword evidence="5 8" id="KW-0406">Ion transport</keyword>
<organism evidence="9 11">
    <name type="scientific">Smittium culicis</name>
    <dbReference type="NCBI Taxonomy" id="133412"/>
    <lineage>
        <taxon>Eukaryota</taxon>
        <taxon>Fungi</taxon>
        <taxon>Fungi incertae sedis</taxon>
        <taxon>Zoopagomycota</taxon>
        <taxon>Kickxellomycotina</taxon>
        <taxon>Harpellomycetes</taxon>
        <taxon>Harpellales</taxon>
        <taxon>Legeriomycetaceae</taxon>
        <taxon>Smittium</taxon>
    </lineage>
</organism>
<dbReference type="OrthoDB" id="67388at2759"/>
<evidence type="ECO:0000256" key="2">
    <source>
        <dbReference type="ARBA" id="ARBA00022547"/>
    </source>
</evidence>
<dbReference type="STRING" id="133412.A0A1R1XF97"/>
<dbReference type="Proteomes" id="UP000187283">
    <property type="component" value="Unassembled WGS sequence"/>
</dbReference>
<evidence type="ECO:0000256" key="5">
    <source>
        <dbReference type="ARBA" id="ARBA00023065"/>
    </source>
</evidence>
<dbReference type="InterPro" id="IPR013837">
    <property type="entry name" value="ATP_synth_F0_suB"/>
</dbReference>
<keyword evidence="2 8" id="KW-0138">CF(0)</keyword>
<evidence type="ECO:0000256" key="6">
    <source>
        <dbReference type="ARBA" id="ARBA00023128"/>
    </source>
</evidence>
<evidence type="ECO:0000256" key="3">
    <source>
        <dbReference type="ARBA" id="ARBA00022781"/>
    </source>
</evidence>
<evidence type="ECO:0000256" key="1">
    <source>
        <dbReference type="ARBA" id="ARBA00022448"/>
    </source>
</evidence>
<keyword evidence="7 8" id="KW-0472">Membrane</keyword>
<dbReference type="PANTHER" id="PTHR12733:SF3">
    <property type="entry name" value="ATP SYNTHASE F(0) COMPLEX SUBUNIT B1, MITOCHONDRIAL"/>
    <property type="match status" value="1"/>
</dbReference>
<evidence type="ECO:0000313" key="10">
    <source>
        <dbReference type="EMBL" id="OMJ24330.1"/>
    </source>
</evidence>
<keyword evidence="1 8" id="KW-0813">Transport</keyword>
<dbReference type="PANTHER" id="PTHR12733">
    <property type="entry name" value="MITOCHONDRIAL ATP SYNTHASE B CHAIN"/>
    <property type="match status" value="1"/>
</dbReference>
<gene>
    <name evidence="10" type="ORF">AYI70_g1661</name>
    <name evidence="9" type="ORF">AYI70_g8588</name>
</gene>
<evidence type="ECO:0000313" key="9">
    <source>
        <dbReference type="EMBL" id="OMJ13301.1"/>
    </source>
</evidence>
<comment type="similarity">
    <text evidence="8">Belongs to the eukaryotic ATPase B chain family.</text>
</comment>
<comment type="caution">
    <text evidence="9">The sequence shown here is derived from an EMBL/GenBank/DDBJ whole genome shotgun (WGS) entry which is preliminary data.</text>
</comment>
<keyword evidence="6 8" id="KW-0496">Mitochondrion</keyword>